<evidence type="ECO:0000256" key="6">
    <source>
        <dbReference type="ARBA" id="ARBA00022801"/>
    </source>
</evidence>
<dbReference type="PANTHER" id="PTHR31956:SF1">
    <property type="entry name" value="NON-SPECIFIC PHOSPHOLIPASE C1"/>
    <property type="match status" value="1"/>
</dbReference>
<dbReference type="EMBL" id="WRPP01000001">
    <property type="protein sequence ID" value="MVU76742.1"/>
    <property type="molecule type" value="Genomic_DNA"/>
</dbReference>
<dbReference type="InterPro" id="IPR006311">
    <property type="entry name" value="TAT_signal"/>
</dbReference>
<dbReference type="Pfam" id="PF04185">
    <property type="entry name" value="Phosphoesterase"/>
    <property type="match status" value="1"/>
</dbReference>
<dbReference type="InterPro" id="IPR017850">
    <property type="entry name" value="Alkaline_phosphatase_core_sf"/>
</dbReference>
<dbReference type="AlphaFoldDB" id="A0A7K1UQX2"/>
<dbReference type="Proteomes" id="UP000466794">
    <property type="component" value="Unassembled WGS sequence"/>
</dbReference>
<accession>A0A7K1UQX2</accession>
<comment type="similarity">
    <text evidence="2">Belongs to the bacterial phospholipase C family.</text>
</comment>
<protein>
    <recommendedName>
        <fullName evidence="3">phospholipase C</fullName>
        <ecNumber evidence="3">3.1.4.3</ecNumber>
    </recommendedName>
</protein>
<evidence type="ECO:0000313" key="10">
    <source>
        <dbReference type="Proteomes" id="UP000466794"/>
    </source>
</evidence>
<dbReference type="RefSeq" id="WP_198347266.1">
    <property type="nucleotide sequence ID" value="NZ_WRPP01000001.1"/>
</dbReference>
<keyword evidence="6" id="KW-0378">Hydrolase</keyword>
<keyword evidence="7" id="KW-0843">Virulence</keyword>
<dbReference type="PANTHER" id="PTHR31956">
    <property type="entry name" value="NON-SPECIFIC PHOSPHOLIPASE C4-RELATED"/>
    <property type="match status" value="1"/>
</dbReference>
<dbReference type="EC" id="3.1.4.3" evidence="3"/>
<dbReference type="PROSITE" id="PS51318">
    <property type="entry name" value="TAT"/>
    <property type="match status" value="1"/>
</dbReference>
<dbReference type="CDD" id="cd16013">
    <property type="entry name" value="AcpA"/>
    <property type="match status" value="1"/>
</dbReference>
<dbReference type="InterPro" id="IPR007312">
    <property type="entry name" value="Phosphoesterase"/>
</dbReference>
<dbReference type="PROSITE" id="PS51257">
    <property type="entry name" value="PROKAR_LIPOPROTEIN"/>
    <property type="match status" value="1"/>
</dbReference>
<evidence type="ECO:0000256" key="5">
    <source>
        <dbReference type="ARBA" id="ARBA00022525"/>
    </source>
</evidence>
<comment type="subcellular location">
    <subcellularLocation>
        <location evidence="1">Secreted</location>
        <location evidence="1">Cell wall</location>
    </subcellularLocation>
</comment>
<organism evidence="9 10">
    <name type="scientific">Nocardia terrae</name>
    <dbReference type="NCBI Taxonomy" id="2675851"/>
    <lineage>
        <taxon>Bacteria</taxon>
        <taxon>Bacillati</taxon>
        <taxon>Actinomycetota</taxon>
        <taxon>Actinomycetes</taxon>
        <taxon>Mycobacteriales</taxon>
        <taxon>Nocardiaceae</taxon>
        <taxon>Nocardia</taxon>
    </lineage>
</organism>
<keyword evidence="4" id="KW-0134">Cell wall</keyword>
<gene>
    <name evidence="9" type="ORF">GPX89_05710</name>
</gene>
<evidence type="ECO:0000256" key="8">
    <source>
        <dbReference type="ARBA" id="ARBA00048421"/>
    </source>
</evidence>
<evidence type="ECO:0000256" key="7">
    <source>
        <dbReference type="ARBA" id="ARBA00023026"/>
    </source>
</evidence>
<comment type="catalytic activity">
    <reaction evidence="8">
        <text>a 1,2-diacyl-sn-glycero-3-phosphocholine + H2O = phosphocholine + a 1,2-diacyl-sn-glycerol + H(+)</text>
        <dbReference type="Rhea" id="RHEA:10604"/>
        <dbReference type="ChEBI" id="CHEBI:15377"/>
        <dbReference type="ChEBI" id="CHEBI:15378"/>
        <dbReference type="ChEBI" id="CHEBI:17815"/>
        <dbReference type="ChEBI" id="CHEBI:57643"/>
        <dbReference type="ChEBI" id="CHEBI:295975"/>
        <dbReference type="EC" id="3.1.4.3"/>
    </reaction>
    <physiologicalReaction direction="left-to-right" evidence="8">
        <dbReference type="Rhea" id="RHEA:10605"/>
    </physiologicalReaction>
</comment>
<proteinExistence type="inferred from homology"/>
<name>A0A7K1UQX2_9NOCA</name>
<evidence type="ECO:0000256" key="2">
    <source>
        <dbReference type="ARBA" id="ARBA00009717"/>
    </source>
</evidence>
<sequence length="428" mass="47024">MTVLLRRTASRRSVLAGAGAIALGAAVGCKTSETETPSATTSPLPAPADCGIDHIVVVMMENRSFDHYLGWLPGANGKQAGLAFTDRNGVARKTFHLGNAQGCQYMDPDHSFEGGRTALNDGKCDGWLRAGTNDEFAIGYYQRSDLGFYDKAAPAWTVCDNYFAAIMAETYPNRVYQHAAQTDRIHNSTTVSTLPTIWDLLAEKQIQARYYFHDVPFLAAWGAKYLSISHLFSTFLSDCAAGTLPAVSFVDPKFLDEATGTSADDHPHADIRAGQAFLNQVYRAVTKGPAWSRTLLIVNYDEWGGFFDHVPPQVAPDANPDWGLRGFRVPCLVVSPRARRKHVAHEVYDHTSVLKAIEWRWGLRSLTPRDAAARNIAEVLDFTGAPNLDAPQWDVAAASSQRCTPLVAADFEQWTALRKLAEAAGWRF</sequence>
<evidence type="ECO:0000256" key="3">
    <source>
        <dbReference type="ARBA" id="ARBA00012018"/>
    </source>
</evidence>
<keyword evidence="10" id="KW-1185">Reference proteome</keyword>
<evidence type="ECO:0000313" key="9">
    <source>
        <dbReference type="EMBL" id="MVU76742.1"/>
    </source>
</evidence>
<keyword evidence="5" id="KW-0964">Secreted</keyword>
<dbReference type="Gene3D" id="3.40.720.10">
    <property type="entry name" value="Alkaline Phosphatase, subunit A"/>
    <property type="match status" value="2"/>
</dbReference>
<dbReference type="GO" id="GO:0034480">
    <property type="term" value="F:phosphatidylcholine phospholipase C activity"/>
    <property type="evidence" value="ECO:0007669"/>
    <property type="project" value="UniProtKB-EC"/>
</dbReference>
<evidence type="ECO:0000256" key="1">
    <source>
        <dbReference type="ARBA" id="ARBA00004191"/>
    </source>
</evidence>
<evidence type="ECO:0000256" key="4">
    <source>
        <dbReference type="ARBA" id="ARBA00022512"/>
    </source>
</evidence>
<comment type="caution">
    <text evidence="9">The sequence shown here is derived from an EMBL/GenBank/DDBJ whole genome shotgun (WGS) entry which is preliminary data.</text>
</comment>
<reference evidence="9 10" key="1">
    <citation type="submission" date="2019-12" db="EMBL/GenBank/DDBJ databases">
        <title>Nocardia sp. nov. ET3-3 isolated from soil.</title>
        <authorList>
            <person name="Kanchanasin P."/>
            <person name="Tanasupawat S."/>
            <person name="Yuki M."/>
            <person name="Kudo T."/>
        </authorList>
    </citation>
    <scope>NUCLEOTIDE SEQUENCE [LARGE SCALE GENOMIC DNA]</scope>
    <source>
        <strain evidence="9 10">ET3-3</strain>
    </source>
</reference>